<dbReference type="OrthoDB" id="424560at2759"/>
<gene>
    <name evidence="2" type="ORF">PGLA1383_LOCUS57221</name>
</gene>
<organism evidence="2 3">
    <name type="scientific">Polarella glacialis</name>
    <name type="common">Dinoflagellate</name>
    <dbReference type="NCBI Taxonomy" id="89957"/>
    <lineage>
        <taxon>Eukaryota</taxon>
        <taxon>Sar</taxon>
        <taxon>Alveolata</taxon>
        <taxon>Dinophyceae</taxon>
        <taxon>Suessiales</taxon>
        <taxon>Suessiaceae</taxon>
        <taxon>Polarella</taxon>
    </lineage>
</organism>
<accession>A0A813HYN2</accession>
<dbReference type="AlphaFoldDB" id="A0A813HYN2"/>
<dbReference type="Gene3D" id="3.80.10.10">
    <property type="entry name" value="Ribonuclease Inhibitor"/>
    <property type="match status" value="1"/>
</dbReference>
<feature type="region of interest" description="Disordered" evidence="1">
    <location>
        <begin position="59"/>
        <end position="107"/>
    </location>
</feature>
<evidence type="ECO:0000256" key="1">
    <source>
        <dbReference type="SAM" id="MobiDB-lite"/>
    </source>
</evidence>
<protein>
    <submittedName>
        <fullName evidence="2">Uncharacterized protein</fullName>
    </submittedName>
</protein>
<name>A0A813HYN2_POLGL</name>
<dbReference type="EMBL" id="CAJNNV010033214">
    <property type="protein sequence ID" value="CAE8642818.1"/>
    <property type="molecule type" value="Genomic_DNA"/>
</dbReference>
<proteinExistence type="predicted"/>
<keyword evidence="3" id="KW-1185">Reference proteome</keyword>
<comment type="caution">
    <text evidence="2">The sequence shown here is derived from an EMBL/GenBank/DDBJ whole genome shotgun (WGS) entry which is preliminary data.</text>
</comment>
<feature type="compositionally biased region" description="Low complexity" evidence="1">
    <location>
        <begin position="59"/>
        <end position="82"/>
    </location>
</feature>
<dbReference type="SUPFAM" id="SSF52047">
    <property type="entry name" value="RNI-like"/>
    <property type="match status" value="1"/>
</dbReference>
<dbReference type="Proteomes" id="UP000654075">
    <property type="component" value="Unassembled WGS sequence"/>
</dbReference>
<dbReference type="InterPro" id="IPR032675">
    <property type="entry name" value="LRR_dom_sf"/>
</dbReference>
<evidence type="ECO:0000313" key="3">
    <source>
        <dbReference type="Proteomes" id="UP000654075"/>
    </source>
</evidence>
<sequence>MSLETFVASAAPGHALRRWIPEASLRPQQQPQAHPARSSAASGAAAAAAVAAVAAVSAGLRGSKAPRRGSAGASSGGPVRASCTLRAQRPAASEEQPRRPAFRKTPAVVTAERAETVEEAMLRLSHTISDALESGDLLQASKAQREMRKVQLEKPSAACRHLIHEDCLAATALLRSGESVSLQARIRATKKLGRWLRWPNAAKKSLVPYAMVLEGLLSALRSEPQVAWVAQCALFHAARCEDNKELSVRDGTRGTVNRMLLHEPTPFPFCLPELTERTAEAYETAITTPVVRDFFGQLQGVMLVDPGYGNNIESYDLAVFAKFAGLLGRSFQNLQTLKVLGFEDIAMLLFLPQLNLPKLRCLQIIGSCQRAAAQKAILTLLHRHGHSLHELELNVWTEFLCEADDPIIDIGKLPHVRRLTIRAPPLPVPWERFAETCPNLEELTFLYDQDFTLNSAEVIEECEDPLQQAEMLERHTLRLYRDAVTFARELHSCGFQRLGRSCPNLKVICLTVSDSSFGYDITPSDDRLAISWRRDLSPDAPTRSFRRNPEQNNATRATLEAQINLPIILGVRDLEDLEEASSAGAHVMLQVIRMFDNPSLEAEFGLRPL</sequence>
<evidence type="ECO:0000313" key="2">
    <source>
        <dbReference type="EMBL" id="CAE8642818.1"/>
    </source>
</evidence>
<reference evidence="2" key="1">
    <citation type="submission" date="2021-02" db="EMBL/GenBank/DDBJ databases">
        <authorList>
            <person name="Dougan E. K."/>
            <person name="Rhodes N."/>
            <person name="Thang M."/>
            <person name="Chan C."/>
        </authorList>
    </citation>
    <scope>NUCLEOTIDE SEQUENCE</scope>
</reference>